<sequence>MDVIFVTFMLTPSITCEPPKFQRYKIISQAGFYGTLPGYPTPSTD</sequence>
<accession>A0A656HDI8</accession>
<name>A0A656HDI8_THINJ</name>
<protein>
    <submittedName>
        <fullName evidence="1">Uncharacterized protein</fullName>
    </submittedName>
</protein>
<proteinExistence type="predicted"/>
<reference evidence="2" key="1">
    <citation type="journal article" date="2011" name="Stand. Genomic Sci.">
        <title>Genome sequence of the filamentous, gliding Thiothrix nivea neotype strain (JP2(T)).</title>
        <authorList>
            <person name="Lapidus A."/>
            <person name="Nolan M."/>
            <person name="Lucas S."/>
            <person name="Glavina Del Rio T."/>
            <person name="Tice H."/>
            <person name="Cheng J.F."/>
            <person name="Tapia R."/>
            <person name="Han C."/>
            <person name="Goodwin L."/>
            <person name="Pitluck S."/>
            <person name="Liolios K."/>
            <person name="Pagani I."/>
            <person name="Ivanova N."/>
            <person name="Huntemann M."/>
            <person name="Mavromatis K."/>
            <person name="Mikhailova N."/>
            <person name="Pati A."/>
            <person name="Chen A."/>
            <person name="Palaniappan K."/>
            <person name="Land M."/>
            <person name="Brambilla E.M."/>
            <person name="Rohde M."/>
            <person name="Abt B."/>
            <person name="Verbarg S."/>
            <person name="Goker M."/>
            <person name="Bristow J."/>
            <person name="Eisen J.A."/>
            <person name="Markowitz V."/>
            <person name="Hugenholtz P."/>
            <person name="Kyrpides N.C."/>
            <person name="Klenk H.P."/>
            <person name="Woyke T."/>
        </authorList>
    </citation>
    <scope>NUCLEOTIDE SEQUENCE [LARGE SCALE GENOMIC DNA]</scope>
    <source>
        <strain evidence="2">ATCC 35100 / DSM 5205 / JP2</strain>
    </source>
</reference>
<gene>
    <name evidence="1" type="ORF">Thini_1669</name>
</gene>
<dbReference type="AlphaFoldDB" id="A0A656HDI8"/>
<evidence type="ECO:0000313" key="1">
    <source>
        <dbReference type="EMBL" id="EIJ34252.1"/>
    </source>
</evidence>
<evidence type="ECO:0000313" key="2">
    <source>
        <dbReference type="Proteomes" id="UP000005317"/>
    </source>
</evidence>
<dbReference type="EMBL" id="JH651384">
    <property type="protein sequence ID" value="EIJ34252.1"/>
    <property type="molecule type" value="Genomic_DNA"/>
</dbReference>
<dbReference type="Proteomes" id="UP000005317">
    <property type="component" value="Unassembled WGS sequence"/>
</dbReference>
<organism evidence="1 2">
    <name type="scientific">Thiothrix nivea (strain ATCC 35100 / DSM 5205 / JP2)</name>
    <dbReference type="NCBI Taxonomy" id="870187"/>
    <lineage>
        <taxon>Bacteria</taxon>
        <taxon>Pseudomonadati</taxon>
        <taxon>Pseudomonadota</taxon>
        <taxon>Gammaproteobacteria</taxon>
        <taxon>Thiotrichales</taxon>
        <taxon>Thiotrichaceae</taxon>
        <taxon>Thiothrix</taxon>
    </lineage>
</organism>
<keyword evidence="2" id="KW-1185">Reference proteome</keyword>